<feature type="transmembrane region" description="Helical" evidence="1">
    <location>
        <begin position="161"/>
        <end position="181"/>
    </location>
</feature>
<gene>
    <name evidence="2" type="ORF">FOF44_04265</name>
</gene>
<reference evidence="2 3" key="1">
    <citation type="submission" date="2019-07" db="EMBL/GenBank/DDBJ databases">
        <title>The draft genome sequence of Vibrio algivorus M1486.</title>
        <authorList>
            <person name="Meng X."/>
        </authorList>
    </citation>
    <scope>NUCLEOTIDE SEQUENCE [LARGE SCALE GENOMIC DNA]</scope>
    <source>
        <strain evidence="2 3">M1486</strain>
    </source>
</reference>
<keyword evidence="1" id="KW-0812">Transmembrane</keyword>
<feature type="transmembrane region" description="Helical" evidence="1">
    <location>
        <begin position="57"/>
        <end position="75"/>
    </location>
</feature>
<evidence type="ECO:0000256" key="1">
    <source>
        <dbReference type="SAM" id="Phobius"/>
    </source>
</evidence>
<sequence>MRALTALSALLLLAYPLAVYYGLSRWGIGVIGIIFVALFVIRIAAGNQTKLKELKYIAWLSGAAGIILTLCATLFREHGWFTYYPVVVNLLMFSLFFSSLWQSQTLIERLARLQEPELPESGVRYTRNVTKVWCSYFVVNGSIALYTCFLPLEIWTLYNGLLSYLFAGSLFTVEWLVRGYIRKSNES</sequence>
<dbReference type="EMBL" id="VMKJ01000005">
    <property type="protein sequence ID" value="TVO38552.1"/>
    <property type="molecule type" value="Genomic_DNA"/>
</dbReference>
<name>A0A557PD16_9VIBR</name>
<feature type="transmembrane region" description="Helical" evidence="1">
    <location>
        <begin position="81"/>
        <end position="101"/>
    </location>
</feature>
<accession>A0A557PD16</accession>
<feature type="transmembrane region" description="Helical" evidence="1">
    <location>
        <begin position="28"/>
        <end position="45"/>
    </location>
</feature>
<evidence type="ECO:0000313" key="2">
    <source>
        <dbReference type="EMBL" id="TVO38552.1"/>
    </source>
</evidence>
<protein>
    <submittedName>
        <fullName evidence="2">DNA gyrase subunit B</fullName>
    </submittedName>
</protein>
<evidence type="ECO:0000313" key="3">
    <source>
        <dbReference type="Proteomes" id="UP000319828"/>
    </source>
</evidence>
<keyword evidence="1" id="KW-1133">Transmembrane helix</keyword>
<organism evidence="2 3">
    <name type="scientific">Vibrio algivorus</name>
    <dbReference type="NCBI Taxonomy" id="1667024"/>
    <lineage>
        <taxon>Bacteria</taxon>
        <taxon>Pseudomonadati</taxon>
        <taxon>Pseudomonadota</taxon>
        <taxon>Gammaproteobacteria</taxon>
        <taxon>Vibrionales</taxon>
        <taxon>Vibrionaceae</taxon>
        <taxon>Vibrio</taxon>
    </lineage>
</organism>
<proteinExistence type="predicted"/>
<dbReference type="AlphaFoldDB" id="A0A557PD16"/>
<dbReference type="OrthoDB" id="8537043at2"/>
<comment type="caution">
    <text evidence="2">The sequence shown here is derived from an EMBL/GenBank/DDBJ whole genome shotgun (WGS) entry which is preliminary data.</text>
</comment>
<dbReference type="Proteomes" id="UP000319828">
    <property type="component" value="Unassembled WGS sequence"/>
</dbReference>
<keyword evidence="1" id="KW-0472">Membrane</keyword>
<dbReference type="RefSeq" id="WP_144387566.1">
    <property type="nucleotide sequence ID" value="NZ_CANNCB010000002.1"/>
</dbReference>
<feature type="transmembrane region" description="Helical" evidence="1">
    <location>
        <begin position="133"/>
        <end position="155"/>
    </location>
</feature>